<dbReference type="Proteomes" id="UP000030676">
    <property type="component" value="Unassembled WGS sequence"/>
</dbReference>
<accession>X0GRR0</accession>
<reference evidence="1" key="1">
    <citation type="submission" date="2011-11" db="EMBL/GenBank/DDBJ databases">
        <title>The Genome Sequence of Fusarium oxysporum PHW808.</title>
        <authorList>
            <consortium name="The Broad Institute Genome Sequencing Platform"/>
            <person name="Ma L.-J."/>
            <person name="Gale L.R."/>
            <person name="Schwartz D.C."/>
            <person name="Zhou S."/>
            <person name="Corby-Kistler H."/>
            <person name="Young S.K."/>
            <person name="Zeng Q."/>
            <person name="Gargeya S."/>
            <person name="Fitzgerald M."/>
            <person name="Haas B."/>
            <person name="Abouelleil A."/>
            <person name="Alvarado L."/>
            <person name="Arachchi H.M."/>
            <person name="Berlin A."/>
            <person name="Brown A."/>
            <person name="Chapman S.B."/>
            <person name="Chen Z."/>
            <person name="Dunbar C."/>
            <person name="Freedman E."/>
            <person name="Gearin G."/>
            <person name="Goldberg J."/>
            <person name="Griggs A."/>
            <person name="Gujja S."/>
            <person name="Heiman D."/>
            <person name="Howarth C."/>
            <person name="Larson L."/>
            <person name="Lui A."/>
            <person name="MacDonald P.J.P."/>
            <person name="Montmayeur A."/>
            <person name="Murphy C."/>
            <person name="Neiman D."/>
            <person name="Pearson M."/>
            <person name="Priest M."/>
            <person name="Roberts A."/>
            <person name="Saif S."/>
            <person name="Shea T."/>
            <person name="Shenoy N."/>
            <person name="Sisk P."/>
            <person name="Stolte C."/>
            <person name="Sykes S."/>
            <person name="Wortman J."/>
            <person name="Nusbaum C."/>
            <person name="Birren B."/>
        </authorList>
    </citation>
    <scope>NUCLEOTIDE SEQUENCE [LARGE SCALE GENOMIC DNA]</scope>
    <source>
        <strain evidence="1">54008</strain>
    </source>
</reference>
<dbReference type="AlphaFoldDB" id="X0GRR0"/>
<gene>
    <name evidence="1" type="ORF">FOPG_17772</name>
</gene>
<sequence length="34" mass="3675">MLSITVESLSGCDGKSSFAPTFVRRLSSEDVQNL</sequence>
<reference evidence="1" key="2">
    <citation type="submission" date="2014-03" db="EMBL/GenBank/DDBJ databases">
        <title>The Genome Annotation of Fusarium oxysporum PHW808.</title>
        <authorList>
            <consortium name="The Broad Institute Genomics Platform"/>
            <person name="Ma L.-J."/>
            <person name="Corby-Kistler H."/>
            <person name="Broz K."/>
            <person name="Gale L.R."/>
            <person name="Jonkers W."/>
            <person name="O'Donnell K."/>
            <person name="Ploetz R."/>
            <person name="Steinberg C."/>
            <person name="Schwartz D.C."/>
            <person name="VanEtten H."/>
            <person name="Zhou S."/>
            <person name="Young S.K."/>
            <person name="Zeng Q."/>
            <person name="Gargeya S."/>
            <person name="Fitzgerald M."/>
            <person name="Abouelleil A."/>
            <person name="Alvarado L."/>
            <person name="Chapman S.B."/>
            <person name="Gainer-Dewar J."/>
            <person name="Goldberg J."/>
            <person name="Griggs A."/>
            <person name="Gujja S."/>
            <person name="Hansen M."/>
            <person name="Howarth C."/>
            <person name="Imamovic A."/>
            <person name="Ireland A."/>
            <person name="Larimer J."/>
            <person name="McCowan C."/>
            <person name="Murphy C."/>
            <person name="Pearson M."/>
            <person name="Poon T.W."/>
            <person name="Priest M."/>
            <person name="Roberts A."/>
            <person name="Saif S."/>
            <person name="Shea T."/>
            <person name="Sykes S."/>
            <person name="Wortman J."/>
            <person name="Nusbaum C."/>
            <person name="Birren B."/>
        </authorList>
    </citation>
    <scope>NUCLEOTIDE SEQUENCE</scope>
    <source>
        <strain evidence="1">54008</strain>
    </source>
</reference>
<dbReference type="EMBL" id="KK033512">
    <property type="protein sequence ID" value="EXL66033.1"/>
    <property type="molecule type" value="Genomic_DNA"/>
</dbReference>
<protein>
    <submittedName>
        <fullName evidence="1">Uncharacterized protein</fullName>
    </submittedName>
</protein>
<evidence type="ECO:0000313" key="1">
    <source>
        <dbReference type="EMBL" id="EXL66033.1"/>
    </source>
</evidence>
<organism evidence="1">
    <name type="scientific">Fusarium oxysporum f. sp. conglutinans race 2 54008</name>
    <dbReference type="NCBI Taxonomy" id="1089457"/>
    <lineage>
        <taxon>Eukaryota</taxon>
        <taxon>Fungi</taxon>
        <taxon>Dikarya</taxon>
        <taxon>Ascomycota</taxon>
        <taxon>Pezizomycotina</taxon>
        <taxon>Sordariomycetes</taxon>
        <taxon>Hypocreomycetidae</taxon>
        <taxon>Hypocreales</taxon>
        <taxon>Nectriaceae</taxon>
        <taxon>Fusarium</taxon>
        <taxon>Fusarium oxysporum species complex</taxon>
    </lineage>
</organism>
<dbReference type="HOGENOM" id="CLU_3377180_0_0_1"/>
<name>X0GRR0_FUSOX</name>
<proteinExistence type="predicted"/>